<dbReference type="Pfam" id="PF06985">
    <property type="entry name" value="HET"/>
    <property type="match status" value="1"/>
</dbReference>
<dbReference type="Proteomes" id="UP000193560">
    <property type="component" value="Unassembled WGS sequence"/>
</dbReference>
<dbReference type="PANTHER" id="PTHR24148:SF64">
    <property type="entry name" value="HETEROKARYON INCOMPATIBILITY DOMAIN-CONTAINING PROTEIN"/>
    <property type="match status" value="1"/>
</dbReference>
<evidence type="ECO:0000313" key="3">
    <source>
        <dbReference type="Proteomes" id="UP000193560"/>
    </source>
</evidence>
<dbReference type="AlphaFoldDB" id="A0A1X2HRL3"/>
<dbReference type="InterPro" id="IPR052895">
    <property type="entry name" value="HetReg/Transcr_Mod"/>
</dbReference>
<feature type="domain" description="Heterokaryon incompatibility" evidence="1">
    <location>
        <begin position="54"/>
        <end position="141"/>
    </location>
</feature>
<evidence type="ECO:0000313" key="2">
    <source>
        <dbReference type="EMBL" id="ORZ02114.1"/>
    </source>
</evidence>
<keyword evidence="3" id="KW-1185">Reference proteome</keyword>
<evidence type="ECO:0000259" key="1">
    <source>
        <dbReference type="Pfam" id="PF06985"/>
    </source>
</evidence>
<dbReference type="EMBL" id="MCGE01000054">
    <property type="protein sequence ID" value="ORZ02114.1"/>
    <property type="molecule type" value="Genomic_DNA"/>
</dbReference>
<accession>A0A1X2HRL3</accession>
<gene>
    <name evidence="2" type="ORF">BCR42DRAFT_429677</name>
</gene>
<reference evidence="2 3" key="1">
    <citation type="submission" date="2016-07" db="EMBL/GenBank/DDBJ databases">
        <title>Pervasive Adenine N6-methylation of Active Genes in Fungi.</title>
        <authorList>
            <consortium name="DOE Joint Genome Institute"/>
            <person name="Mondo S.J."/>
            <person name="Dannebaum R.O."/>
            <person name="Kuo R.C."/>
            <person name="Labutti K."/>
            <person name="Haridas S."/>
            <person name="Kuo A."/>
            <person name="Salamov A."/>
            <person name="Ahrendt S.R."/>
            <person name="Lipzen A."/>
            <person name="Sullivan W."/>
            <person name="Andreopoulos W.B."/>
            <person name="Clum A."/>
            <person name="Lindquist E."/>
            <person name="Daum C."/>
            <person name="Ramamoorthy G.K."/>
            <person name="Gryganskyi A."/>
            <person name="Culley D."/>
            <person name="Magnuson J.K."/>
            <person name="James T.Y."/>
            <person name="O'Malley M.A."/>
            <person name="Stajich J.E."/>
            <person name="Spatafora J.W."/>
            <person name="Visel A."/>
            <person name="Grigoriev I.V."/>
        </authorList>
    </citation>
    <scope>NUCLEOTIDE SEQUENCE [LARGE SCALE GENOMIC DNA]</scope>
    <source>
        <strain evidence="2 3">NRRL 1336</strain>
    </source>
</reference>
<dbReference type="OrthoDB" id="5571888at2759"/>
<organism evidence="2 3">
    <name type="scientific">Absidia repens</name>
    <dbReference type="NCBI Taxonomy" id="90262"/>
    <lineage>
        <taxon>Eukaryota</taxon>
        <taxon>Fungi</taxon>
        <taxon>Fungi incertae sedis</taxon>
        <taxon>Mucoromycota</taxon>
        <taxon>Mucoromycotina</taxon>
        <taxon>Mucoromycetes</taxon>
        <taxon>Mucorales</taxon>
        <taxon>Cunninghamellaceae</taxon>
        <taxon>Absidia</taxon>
    </lineage>
</organism>
<dbReference type="STRING" id="90262.A0A1X2HRL3"/>
<sequence>MTNDDPKEQLCKASTPEQRQQRPFQVVLVDIKKAAKEKMIHCVKRPLEEKDLEFVALSYRWGELHETLIETQVGYTASITSFALNDFYQLCHMMTLELDMKHIQYVWVDAICVDQQHEGRRKATIYQMSNIYDRATYILAVPDLHVTHLKSVCVKNDETIEGSNQYSNDIYHLIHGNVDALAAVEETFLNHIQVPNDPPALRQLLLRYTDHFSFSFMNCQDHHPFYCPVGALDHICETTQAQHRQHYHHHQQHWKAWLKGTSKNTIEELHHCYEPICPLNMFLGLNPSATKNELGQFDNANWKSKVIQRSTTIRQSMEFLTDLVKDWSSRVWVISEFNIAKKKNNLKYWFTQLALASQDNSTTYDGDDDDVKKVPFTFFKFDFVDDPYFSKLAAMIYANQAKVMRTRSTTTNPVYMRFHYTMTRQLNQQTFLEIILGSKASKNEDRFYSTLPLSEYANKKTEVSHWKISSMVSVKLKLYDIMNNMDKLCLLFWSVQKDAIKHGVLPTFVTSTLSLEFKMERLRHTLSNFGSNFDLDDPSIIILCHDQHTNNNNINNSQENDDDDDENDGGDGQPCYYSLRLKPKEFYVVTRDRTCPDTSNDLFMTSLPLCQRVGIHPASTDTLDIVLISPFSSEESSWNVIHDSRLHGMCCLVLVGSFAQNKWIIPCQDVDHYTHYDDDDLKLYTNEGENHQYIHDFNIY</sequence>
<proteinExistence type="predicted"/>
<dbReference type="InterPro" id="IPR010730">
    <property type="entry name" value="HET"/>
</dbReference>
<dbReference type="PANTHER" id="PTHR24148">
    <property type="entry name" value="ANKYRIN REPEAT DOMAIN-CONTAINING PROTEIN 39 HOMOLOG-RELATED"/>
    <property type="match status" value="1"/>
</dbReference>
<protein>
    <recommendedName>
        <fullName evidence="1">Heterokaryon incompatibility domain-containing protein</fullName>
    </recommendedName>
</protein>
<comment type="caution">
    <text evidence="2">The sequence shown here is derived from an EMBL/GenBank/DDBJ whole genome shotgun (WGS) entry which is preliminary data.</text>
</comment>
<name>A0A1X2HRL3_9FUNG</name>